<feature type="region of interest" description="Disordered" evidence="6">
    <location>
        <begin position="153"/>
        <end position="184"/>
    </location>
</feature>
<dbReference type="GO" id="GO:0046872">
    <property type="term" value="F:metal ion binding"/>
    <property type="evidence" value="ECO:0007669"/>
    <property type="project" value="UniProtKB-KW"/>
</dbReference>
<dbReference type="EMBL" id="CP003614">
    <property type="protein sequence ID" value="AFZ08421.1"/>
    <property type="molecule type" value="Genomic_DNA"/>
</dbReference>
<dbReference type="Pfam" id="PF01297">
    <property type="entry name" value="ZnuA"/>
    <property type="match status" value="1"/>
</dbReference>
<dbReference type="KEGG" id="oni:Osc7112_4091"/>
<dbReference type="InterPro" id="IPR006128">
    <property type="entry name" value="Lipoprotein_PsaA-like"/>
</dbReference>
<evidence type="ECO:0000256" key="2">
    <source>
        <dbReference type="ARBA" id="ARBA00022448"/>
    </source>
</evidence>
<dbReference type="PRINTS" id="PR00691">
    <property type="entry name" value="ADHESINB"/>
</dbReference>
<dbReference type="InterPro" id="IPR006127">
    <property type="entry name" value="ZnuA-like"/>
</dbReference>
<gene>
    <name evidence="7" type="ORF">Osc7112_4091</name>
</gene>
<comment type="similarity">
    <text evidence="5">Belongs to the bacterial solute-binding protein 9 family.</text>
</comment>
<dbReference type="GO" id="GO:0030313">
    <property type="term" value="C:cell envelope"/>
    <property type="evidence" value="ECO:0007669"/>
    <property type="project" value="UniProtKB-SubCell"/>
</dbReference>
<dbReference type="HOGENOM" id="CLU_016838_1_1_3"/>
<reference evidence="7 8" key="1">
    <citation type="submission" date="2012-05" db="EMBL/GenBank/DDBJ databases">
        <title>Finished chromosome of genome of Oscillatoria sp. PCC 7112.</title>
        <authorList>
            <consortium name="US DOE Joint Genome Institute"/>
            <person name="Gugger M."/>
            <person name="Coursin T."/>
            <person name="Rippka R."/>
            <person name="Tandeau De Marsac N."/>
            <person name="Huntemann M."/>
            <person name="Wei C.-L."/>
            <person name="Han J."/>
            <person name="Detter J.C."/>
            <person name="Han C."/>
            <person name="Tapia R."/>
            <person name="Davenport K."/>
            <person name="Daligault H."/>
            <person name="Erkkila T."/>
            <person name="Gu W."/>
            <person name="Munk A.C.C."/>
            <person name="Teshima H."/>
            <person name="Xu Y."/>
            <person name="Chain P."/>
            <person name="Chen A."/>
            <person name="Krypides N."/>
            <person name="Mavromatis K."/>
            <person name="Markowitz V."/>
            <person name="Szeto E."/>
            <person name="Ivanova N."/>
            <person name="Mikhailova N."/>
            <person name="Ovchinnikova G."/>
            <person name="Pagani I."/>
            <person name="Pati A."/>
            <person name="Goodwin L."/>
            <person name="Peters L."/>
            <person name="Pitluck S."/>
            <person name="Woyke T."/>
            <person name="Kerfeld C."/>
        </authorList>
    </citation>
    <scope>NUCLEOTIDE SEQUENCE [LARGE SCALE GENOMIC DNA]</scope>
    <source>
        <strain evidence="7 8">PCC 7112</strain>
    </source>
</reference>
<sequence precursor="true">MIIVPKVKMLKNWAGKTGRLCGAAVLAIGCGLVGCSGGQNASNRAPESPAATQTQASRAANLPKVVATTGVICDITKEIAQSSIDTTCLIKPGDDPHAYQTKPEDRKAIETANLILYGGYNHEPSIIKLIESSSNSAPKIAVHELAVPKPLMGKDEHEHGEEKGENQPHAEGEKVPDPHVWHNPQNGIRMVETIRDELIKVSPANAQLYTKNAASLTDELQKIDTWIKAQIATIPAQKRKLVTTHDALSYYADAYGLEMAGALQGVTTEEQPTAARIAELSSEIKTAGVPTIFAETTTNPKLMETVAREANVEISDKKLYSDELGGPGTGADTYQGMLKTNTCAIISGLGGNCTSFAGETAPNPKP</sequence>
<dbReference type="STRING" id="179408.Osc7112_4091"/>
<organism evidence="7 8">
    <name type="scientific">Phormidium nigroviride PCC 7112</name>
    <dbReference type="NCBI Taxonomy" id="179408"/>
    <lineage>
        <taxon>Bacteria</taxon>
        <taxon>Bacillati</taxon>
        <taxon>Cyanobacteriota</taxon>
        <taxon>Cyanophyceae</taxon>
        <taxon>Oscillatoriophycideae</taxon>
        <taxon>Oscillatoriales</taxon>
        <taxon>Oscillatoriaceae</taxon>
        <taxon>Phormidium</taxon>
    </lineage>
</organism>
<dbReference type="InterPro" id="IPR006129">
    <property type="entry name" value="AdhesinB"/>
</dbReference>
<dbReference type="GO" id="GO:0007155">
    <property type="term" value="P:cell adhesion"/>
    <property type="evidence" value="ECO:0007669"/>
    <property type="project" value="InterPro"/>
</dbReference>
<dbReference type="PRINTS" id="PR00690">
    <property type="entry name" value="ADHESNFAMILY"/>
</dbReference>
<dbReference type="AlphaFoldDB" id="K9VKD2"/>
<dbReference type="InterPro" id="IPR050492">
    <property type="entry name" value="Bact_metal-bind_prot9"/>
</dbReference>
<feature type="compositionally biased region" description="Basic and acidic residues" evidence="6">
    <location>
        <begin position="153"/>
        <end position="180"/>
    </location>
</feature>
<dbReference type="eggNOG" id="COG0803">
    <property type="taxonomic scope" value="Bacteria"/>
</dbReference>
<evidence type="ECO:0000256" key="4">
    <source>
        <dbReference type="ARBA" id="ARBA00022729"/>
    </source>
</evidence>
<keyword evidence="8" id="KW-1185">Reference proteome</keyword>
<dbReference type="Proteomes" id="UP000010478">
    <property type="component" value="Chromosome"/>
</dbReference>
<evidence type="ECO:0000313" key="7">
    <source>
        <dbReference type="EMBL" id="AFZ08421.1"/>
    </source>
</evidence>
<name>K9VKD2_9CYAN</name>
<dbReference type="PANTHER" id="PTHR42953:SF1">
    <property type="entry name" value="METAL-BINDING PROTEIN HI_0362-RELATED"/>
    <property type="match status" value="1"/>
</dbReference>
<keyword evidence="2 5" id="KW-0813">Transport</keyword>
<dbReference type="Gene3D" id="3.40.50.1980">
    <property type="entry name" value="Nitrogenase molybdenum iron protein domain"/>
    <property type="match status" value="2"/>
</dbReference>
<dbReference type="RefSeq" id="WP_015177668.1">
    <property type="nucleotide sequence ID" value="NC_019729.1"/>
</dbReference>
<evidence type="ECO:0000256" key="6">
    <source>
        <dbReference type="SAM" id="MobiDB-lite"/>
    </source>
</evidence>
<evidence type="ECO:0000256" key="1">
    <source>
        <dbReference type="ARBA" id="ARBA00004196"/>
    </source>
</evidence>
<dbReference type="GO" id="GO:0030001">
    <property type="term" value="P:metal ion transport"/>
    <property type="evidence" value="ECO:0007669"/>
    <property type="project" value="InterPro"/>
</dbReference>
<comment type="subcellular location">
    <subcellularLocation>
        <location evidence="1">Cell envelope</location>
    </subcellularLocation>
</comment>
<evidence type="ECO:0000256" key="3">
    <source>
        <dbReference type="ARBA" id="ARBA00022723"/>
    </source>
</evidence>
<dbReference type="PATRIC" id="fig|179408.3.peg.5043"/>
<evidence type="ECO:0000256" key="5">
    <source>
        <dbReference type="RuleBase" id="RU003512"/>
    </source>
</evidence>
<accession>K9VKD2</accession>
<dbReference type="SUPFAM" id="SSF53807">
    <property type="entry name" value="Helical backbone' metal receptor"/>
    <property type="match status" value="1"/>
</dbReference>
<dbReference type="PANTHER" id="PTHR42953">
    <property type="entry name" value="HIGH-AFFINITY ZINC UPTAKE SYSTEM PROTEIN ZNUA-RELATED"/>
    <property type="match status" value="1"/>
</dbReference>
<evidence type="ECO:0000313" key="8">
    <source>
        <dbReference type="Proteomes" id="UP000010478"/>
    </source>
</evidence>
<proteinExistence type="inferred from homology"/>
<keyword evidence="4" id="KW-0732">Signal</keyword>
<dbReference type="PROSITE" id="PS51257">
    <property type="entry name" value="PROKAR_LIPOPROTEIN"/>
    <property type="match status" value="1"/>
</dbReference>
<keyword evidence="3" id="KW-0479">Metal-binding</keyword>
<protein>
    <submittedName>
        <fullName evidence="7">Periplasmic solute binding protein</fullName>
    </submittedName>
</protein>